<organism evidence="2 3">
    <name type="scientific">Schizophyllum amplum</name>
    <dbReference type="NCBI Taxonomy" id="97359"/>
    <lineage>
        <taxon>Eukaryota</taxon>
        <taxon>Fungi</taxon>
        <taxon>Dikarya</taxon>
        <taxon>Basidiomycota</taxon>
        <taxon>Agaricomycotina</taxon>
        <taxon>Agaricomycetes</taxon>
        <taxon>Agaricomycetidae</taxon>
        <taxon>Agaricales</taxon>
        <taxon>Schizophyllaceae</taxon>
        <taxon>Schizophyllum</taxon>
    </lineage>
</organism>
<dbReference type="OrthoDB" id="1600564at2759"/>
<comment type="caution">
    <text evidence="2">The sequence shown here is derived from an EMBL/GenBank/DDBJ whole genome shotgun (WGS) entry which is preliminary data.</text>
</comment>
<feature type="compositionally biased region" description="Polar residues" evidence="1">
    <location>
        <begin position="1"/>
        <end position="20"/>
    </location>
</feature>
<evidence type="ECO:0000313" key="2">
    <source>
        <dbReference type="EMBL" id="TRM62842.1"/>
    </source>
</evidence>
<reference evidence="2 3" key="1">
    <citation type="journal article" date="2019" name="New Phytol.">
        <title>Comparative genomics reveals unique wood-decay strategies and fruiting body development in the Schizophyllaceae.</title>
        <authorList>
            <person name="Almasi E."/>
            <person name="Sahu N."/>
            <person name="Krizsan K."/>
            <person name="Balint B."/>
            <person name="Kovacs G.M."/>
            <person name="Kiss B."/>
            <person name="Cseklye J."/>
            <person name="Drula E."/>
            <person name="Henrissat B."/>
            <person name="Nagy I."/>
            <person name="Chovatia M."/>
            <person name="Adam C."/>
            <person name="LaButti K."/>
            <person name="Lipzen A."/>
            <person name="Riley R."/>
            <person name="Grigoriev I.V."/>
            <person name="Nagy L.G."/>
        </authorList>
    </citation>
    <scope>NUCLEOTIDE SEQUENCE [LARGE SCALE GENOMIC DNA]</scope>
    <source>
        <strain evidence="2 3">NL-1724</strain>
    </source>
</reference>
<proteinExistence type="predicted"/>
<accession>A0A550CDF6</accession>
<dbReference type="Pfam" id="PF00657">
    <property type="entry name" value="Lipase_GDSL"/>
    <property type="match status" value="1"/>
</dbReference>
<dbReference type="SUPFAM" id="SSF52266">
    <property type="entry name" value="SGNH hydrolase"/>
    <property type="match status" value="1"/>
</dbReference>
<dbReference type="AlphaFoldDB" id="A0A550CDF6"/>
<name>A0A550CDF6_9AGAR</name>
<dbReference type="EMBL" id="VDMD01000011">
    <property type="protein sequence ID" value="TRM62842.1"/>
    <property type="molecule type" value="Genomic_DNA"/>
</dbReference>
<dbReference type="GO" id="GO:0016788">
    <property type="term" value="F:hydrolase activity, acting on ester bonds"/>
    <property type="evidence" value="ECO:0007669"/>
    <property type="project" value="InterPro"/>
</dbReference>
<sequence>MSATASQDAASPMISTQEAGQTLDPGPLRSGTLKTLVVFGDSFSATARRDLDAVYSAEEMTWVDFLKSHPDLRTPVIRNFAYPYATAKVDLGEQMAKFFTVYPPGSREKILEPTTTTYVFYFGINDCDVTLAEDVAPLVDKVLDAARTLRREVGATDFVIMDIPPLERSPEATGRTPENATQVIAAMDAWNKVLRVKVANFAQEAAGRTIRVFSPHAVFTAILDHPEEYGFTMEDTTKIGGAIWADEVHATPAVHKIVAARLVA</sequence>
<dbReference type="InterPro" id="IPR036514">
    <property type="entry name" value="SGNH_hydro_sf"/>
</dbReference>
<dbReference type="Proteomes" id="UP000320762">
    <property type="component" value="Unassembled WGS sequence"/>
</dbReference>
<feature type="region of interest" description="Disordered" evidence="1">
    <location>
        <begin position="1"/>
        <end position="27"/>
    </location>
</feature>
<dbReference type="InterPro" id="IPR001087">
    <property type="entry name" value="GDSL"/>
</dbReference>
<evidence type="ECO:0000256" key="1">
    <source>
        <dbReference type="SAM" id="MobiDB-lite"/>
    </source>
</evidence>
<protein>
    <recommendedName>
        <fullName evidence="4">SGNH hydrolase-type esterase domain-containing protein</fullName>
    </recommendedName>
</protein>
<evidence type="ECO:0000313" key="3">
    <source>
        <dbReference type="Proteomes" id="UP000320762"/>
    </source>
</evidence>
<gene>
    <name evidence="2" type="ORF">BD626DRAFT_557770</name>
</gene>
<dbReference type="Gene3D" id="3.40.50.1110">
    <property type="entry name" value="SGNH hydrolase"/>
    <property type="match status" value="1"/>
</dbReference>
<keyword evidence="3" id="KW-1185">Reference proteome</keyword>
<evidence type="ECO:0008006" key="4">
    <source>
        <dbReference type="Google" id="ProtNLM"/>
    </source>
</evidence>